<keyword evidence="3" id="KW-1185">Reference proteome</keyword>
<keyword evidence="1" id="KW-1133">Transmembrane helix</keyword>
<sequence length="95" mass="10768">MRQINRISTIRLVKVCQLMLLILSAYLNAAHFGIVISVFPLVLCFLLELFIPRDYKWGFAGRKNVFLKNVSPNVENTILLVVVILLSALAVSFTF</sequence>
<feature type="transmembrane region" description="Helical" evidence="1">
    <location>
        <begin position="73"/>
        <end position="93"/>
    </location>
</feature>
<dbReference type="EMBL" id="UXEP01000052">
    <property type="protein sequence ID" value="VDC43649.1"/>
    <property type="molecule type" value="Genomic_DNA"/>
</dbReference>
<organism evidence="2 3">
    <name type="scientific">Streptococcus canis</name>
    <dbReference type="NCBI Taxonomy" id="1329"/>
    <lineage>
        <taxon>Bacteria</taxon>
        <taxon>Bacillati</taxon>
        <taxon>Bacillota</taxon>
        <taxon>Bacilli</taxon>
        <taxon>Lactobacillales</taxon>
        <taxon>Streptococcaceae</taxon>
        <taxon>Streptococcus</taxon>
    </lineage>
</organism>
<accession>A0A3P5Y9B3</accession>
<evidence type="ECO:0000256" key="1">
    <source>
        <dbReference type="SAM" id="Phobius"/>
    </source>
</evidence>
<evidence type="ECO:0000313" key="3">
    <source>
        <dbReference type="Proteomes" id="UP000280759"/>
    </source>
</evidence>
<proteinExistence type="predicted"/>
<dbReference type="RefSeq" id="WP_125074913.1">
    <property type="nucleotide sequence ID" value="NZ_CP053792.1"/>
</dbReference>
<evidence type="ECO:0000313" key="2">
    <source>
        <dbReference type="EMBL" id="VDC43649.1"/>
    </source>
</evidence>
<dbReference type="AlphaFoldDB" id="A0A3P5Y9B3"/>
<feature type="transmembrane region" description="Helical" evidence="1">
    <location>
        <begin position="12"/>
        <end position="28"/>
    </location>
</feature>
<protein>
    <submittedName>
        <fullName evidence="2">Uncharacterized protein</fullName>
    </submittedName>
</protein>
<name>A0A3P5Y9B3_STRCB</name>
<keyword evidence="1" id="KW-0472">Membrane</keyword>
<gene>
    <name evidence="2" type="ORF">FMV2238Y02_21680</name>
</gene>
<feature type="transmembrane region" description="Helical" evidence="1">
    <location>
        <begin position="34"/>
        <end position="52"/>
    </location>
</feature>
<reference evidence="2 3" key="1">
    <citation type="submission" date="2018-10" db="EMBL/GenBank/DDBJ databases">
        <authorList>
            <consortium name="Molecular Microbiology and Infection Unit (UMMI)"/>
            <person name="Machado M."/>
        </authorList>
    </citation>
    <scope>NUCLEOTIDE SEQUENCE [LARGE SCALE GENOMIC DNA]</scope>
    <source>
        <strain evidence="2">FMV2238.02</strain>
    </source>
</reference>
<keyword evidence="1" id="KW-0812">Transmembrane</keyword>
<dbReference type="Proteomes" id="UP000280759">
    <property type="component" value="Unassembled WGS sequence"/>
</dbReference>